<name>A0A679BCH3_ORYNI</name>
<sequence length="93" mass="9891">MDAKYDRFIVDTEIPLNINSKLQLLQMVQRCPLEVGARGLGEHGGEPIPVAGSLMLLLPSGGGDFSLATVAREPPALDGEKEIGKTMTVSVDD</sequence>
<protein>
    <submittedName>
        <fullName evidence="1">Uncharacterized protein</fullName>
    </submittedName>
</protein>
<reference evidence="1" key="1">
    <citation type="submission" date="2018-08" db="EMBL/GenBank/DDBJ databases">
        <title>Oryza nivara genomic DNA, chromosome 11, BAC clone:BBa0102J12.</title>
        <authorList>
            <person name="Wu J."/>
            <person name="Kanamori H."/>
        </authorList>
    </citation>
    <scope>NUCLEOTIDE SEQUENCE</scope>
    <source>
        <strain evidence="1">W0106</strain>
    </source>
</reference>
<accession>A0A679BCH3</accession>
<dbReference type="AlphaFoldDB" id="A0A679BCH3"/>
<proteinExistence type="predicted"/>
<organism evidence="1">
    <name type="scientific">Oryza nivara</name>
    <name type="common">Indian wild rice</name>
    <name type="synonym">Oryza sativa f. spontanea</name>
    <dbReference type="NCBI Taxonomy" id="4536"/>
    <lineage>
        <taxon>Eukaryota</taxon>
        <taxon>Viridiplantae</taxon>
        <taxon>Streptophyta</taxon>
        <taxon>Embryophyta</taxon>
        <taxon>Tracheophyta</taxon>
        <taxon>Spermatophyta</taxon>
        <taxon>Magnoliopsida</taxon>
        <taxon>Liliopsida</taxon>
        <taxon>Poales</taxon>
        <taxon>Poaceae</taxon>
        <taxon>BOP clade</taxon>
        <taxon>Oryzoideae</taxon>
        <taxon>Oryzeae</taxon>
        <taxon>Oryzinae</taxon>
        <taxon>Oryza</taxon>
    </lineage>
</organism>
<dbReference type="EMBL" id="AP018878">
    <property type="protein sequence ID" value="BBF89954.1"/>
    <property type="molecule type" value="Genomic_DNA"/>
</dbReference>
<evidence type="ECO:0000313" key="1">
    <source>
        <dbReference type="EMBL" id="BBF89954.1"/>
    </source>
</evidence>
<gene>
    <name evidence="1" type="primary">BBa0102J12.36</name>
</gene>